<sequence length="287" mass="31204">KRKTPEGGQEAATRLTPSRLRLGRGMRGHYVQTAHTPVPFTGICFRGTRGLGWDNTNTQTGEPLTKVYATDNGGQSWRFMASLSSPSLFNAQVKMFSAKDAVMETDSGPYGTVQGGTHWHLLASAPKEGSVWDFVSLHGAWVYTSQSVKDLSPWGKGASLGWTSNDGHSLNTILSLSPSPRVSYGSAAVDFLNRQVGWMLVAKSIRSSKVINKAGSKTPISAAPATVDLLYRTVDGGKHWVIYQFPYSFTTTQVDFVNNQTGYLTVNNGVILKTQDGGRTWKLVSQP</sequence>
<reference evidence="1 2" key="1">
    <citation type="journal article" date="2014" name="BMC Genomics">
        <title>Comparison of environmental and isolate Sulfobacillus genomes reveals diverse carbon, sulfur, nitrogen, and hydrogen metabolisms.</title>
        <authorList>
            <person name="Justice N.B."/>
            <person name="Norman A."/>
            <person name="Brown C.T."/>
            <person name="Singh A."/>
            <person name="Thomas B.C."/>
            <person name="Banfield J.F."/>
        </authorList>
    </citation>
    <scope>NUCLEOTIDE SEQUENCE [LARGE SCALE GENOMIC DNA]</scope>
    <source>
        <strain evidence="1">AMDSBA1</strain>
    </source>
</reference>
<protein>
    <recommendedName>
        <fullName evidence="3">Photosynthesis system II assembly factor Ycf48/Hcf136-like domain-containing protein</fullName>
    </recommendedName>
</protein>
<dbReference type="EMBL" id="PXYT01000067">
    <property type="protein sequence ID" value="PSR24786.1"/>
    <property type="molecule type" value="Genomic_DNA"/>
</dbReference>
<gene>
    <name evidence="1" type="ORF">C7B43_18155</name>
</gene>
<comment type="caution">
    <text evidence="1">The sequence shown here is derived from an EMBL/GenBank/DDBJ whole genome shotgun (WGS) entry which is preliminary data.</text>
</comment>
<dbReference type="SUPFAM" id="SSF110296">
    <property type="entry name" value="Oligoxyloglucan reducing end-specific cellobiohydrolase"/>
    <property type="match status" value="1"/>
</dbReference>
<dbReference type="Gene3D" id="2.130.10.10">
    <property type="entry name" value="YVTN repeat-like/Quinoprotein amine dehydrogenase"/>
    <property type="match status" value="1"/>
</dbReference>
<proteinExistence type="predicted"/>
<name>A0A2T2WRD1_9FIRM</name>
<dbReference type="InterPro" id="IPR036278">
    <property type="entry name" value="Sialidase_sf"/>
</dbReference>
<dbReference type="SUPFAM" id="SSF50939">
    <property type="entry name" value="Sialidases"/>
    <property type="match status" value="1"/>
</dbReference>
<feature type="non-terminal residue" evidence="1">
    <location>
        <position position="1"/>
    </location>
</feature>
<accession>A0A2T2WRD1</accession>
<dbReference type="InterPro" id="IPR015943">
    <property type="entry name" value="WD40/YVTN_repeat-like_dom_sf"/>
</dbReference>
<evidence type="ECO:0000313" key="1">
    <source>
        <dbReference type="EMBL" id="PSR24786.1"/>
    </source>
</evidence>
<evidence type="ECO:0008006" key="3">
    <source>
        <dbReference type="Google" id="ProtNLM"/>
    </source>
</evidence>
<dbReference type="Proteomes" id="UP000242699">
    <property type="component" value="Unassembled WGS sequence"/>
</dbReference>
<organism evidence="1 2">
    <name type="scientific">Sulfobacillus benefaciens</name>
    <dbReference type="NCBI Taxonomy" id="453960"/>
    <lineage>
        <taxon>Bacteria</taxon>
        <taxon>Bacillati</taxon>
        <taxon>Bacillota</taxon>
        <taxon>Clostridia</taxon>
        <taxon>Eubacteriales</taxon>
        <taxon>Clostridiales Family XVII. Incertae Sedis</taxon>
        <taxon>Sulfobacillus</taxon>
    </lineage>
</organism>
<evidence type="ECO:0000313" key="2">
    <source>
        <dbReference type="Proteomes" id="UP000242699"/>
    </source>
</evidence>
<dbReference type="AlphaFoldDB" id="A0A2T2WRD1"/>